<dbReference type="AlphaFoldDB" id="A0A8T0S1Z9"/>
<keyword evidence="3" id="KW-1185">Reference proteome</keyword>
<feature type="region of interest" description="Disordered" evidence="1">
    <location>
        <begin position="29"/>
        <end position="49"/>
    </location>
</feature>
<accession>A0A8T0S1Z9</accession>
<gene>
    <name evidence="2" type="ORF">PVAP13_5NG461300</name>
</gene>
<organism evidence="2 3">
    <name type="scientific">Panicum virgatum</name>
    <name type="common">Blackwell switchgrass</name>
    <dbReference type="NCBI Taxonomy" id="38727"/>
    <lineage>
        <taxon>Eukaryota</taxon>
        <taxon>Viridiplantae</taxon>
        <taxon>Streptophyta</taxon>
        <taxon>Embryophyta</taxon>
        <taxon>Tracheophyta</taxon>
        <taxon>Spermatophyta</taxon>
        <taxon>Magnoliopsida</taxon>
        <taxon>Liliopsida</taxon>
        <taxon>Poales</taxon>
        <taxon>Poaceae</taxon>
        <taxon>PACMAD clade</taxon>
        <taxon>Panicoideae</taxon>
        <taxon>Panicodae</taxon>
        <taxon>Paniceae</taxon>
        <taxon>Panicinae</taxon>
        <taxon>Panicum</taxon>
        <taxon>Panicum sect. Hiantes</taxon>
    </lineage>
</organism>
<reference evidence="2" key="1">
    <citation type="submission" date="2020-05" db="EMBL/GenBank/DDBJ databases">
        <title>WGS assembly of Panicum virgatum.</title>
        <authorList>
            <person name="Lovell J.T."/>
            <person name="Jenkins J."/>
            <person name="Shu S."/>
            <person name="Juenger T.E."/>
            <person name="Schmutz J."/>
        </authorList>
    </citation>
    <scope>NUCLEOTIDE SEQUENCE</scope>
    <source>
        <strain evidence="2">AP13</strain>
    </source>
</reference>
<name>A0A8T0S1Z9_PANVG</name>
<sequence length="49" mass="5060">MPHLLALLPVPMEGLGAAVATRSAAAATWPAFGDPSEQPDGAKQDSQMR</sequence>
<evidence type="ECO:0000313" key="3">
    <source>
        <dbReference type="Proteomes" id="UP000823388"/>
    </source>
</evidence>
<feature type="compositionally biased region" description="Basic and acidic residues" evidence="1">
    <location>
        <begin position="40"/>
        <end position="49"/>
    </location>
</feature>
<dbReference type="EMBL" id="CM029046">
    <property type="protein sequence ID" value="KAG2590833.1"/>
    <property type="molecule type" value="Genomic_DNA"/>
</dbReference>
<evidence type="ECO:0000313" key="2">
    <source>
        <dbReference type="EMBL" id="KAG2590833.1"/>
    </source>
</evidence>
<dbReference type="Proteomes" id="UP000823388">
    <property type="component" value="Chromosome 5N"/>
</dbReference>
<proteinExistence type="predicted"/>
<protein>
    <submittedName>
        <fullName evidence="2">Uncharacterized protein</fullName>
    </submittedName>
</protein>
<evidence type="ECO:0000256" key="1">
    <source>
        <dbReference type="SAM" id="MobiDB-lite"/>
    </source>
</evidence>
<comment type="caution">
    <text evidence="2">The sequence shown here is derived from an EMBL/GenBank/DDBJ whole genome shotgun (WGS) entry which is preliminary data.</text>
</comment>